<dbReference type="GO" id="GO:0045842">
    <property type="term" value="P:positive regulation of mitotic metaphase/anaphase transition"/>
    <property type="evidence" value="ECO:0007669"/>
    <property type="project" value="TreeGrafter"/>
</dbReference>
<dbReference type="OMA" id="HEFMEQK"/>
<dbReference type="SUPFAM" id="SSF48452">
    <property type="entry name" value="TPR-like"/>
    <property type="match status" value="2"/>
</dbReference>
<evidence type="ECO:0000313" key="11">
    <source>
        <dbReference type="Proteomes" id="UP000001876"/>
    </source>
</evidence>
<evidence type="ECO:0000256" key="2">
    <source>
        <dbReference type="ARBA" id="ARBA00022737"/>
    </source>
</evidence>
<evidence type="ECO:0000313" key="10">
    <source>
        <dbReference type="EMBL" id="EEH57771.1"/>
    </source>
</evidence>
<evidence type="ECO:0000256" key="6">
    <source>
        <dbReference type="ARBA" id="ARBA00023306"/>
    </source>
</evidence>
<keyword evidence="6" id="KW-0131">Cell cycle</keyword>
<dbReference type="InterPro" id="IPR011990">
    <property type="entry name" value="TPR-like_helical_dom_sf"/>
</dbReference>
<dbReference type="Pfam" id="PF04049">
    <property type="entry name" value="ANAPC8"/>
    <property type="match status" value="1"/>
</dbReference>
<dbReference type="KEGG" id="mpp:MICPUCDRAFT_15779"/>
<dbReference type="GO" id="GO:0016567">
    <property type="term" value="P:protein ubiquitination"/>
    <property type="evidence" value="ECO:0007669"/>
    <property type="project" value="TreeGrafter"/>
</dbReference>
<keyword evidence="1" id="KW-0132">Cell division</keyword>
<dbReference type="OrthoDB" id="10262026at2759"/>
<dbReference type="Proteomes" id="UP000001876">
    <property type="component" value="Unassembled WGS sequence"/>
</dbReference>
<evidence type="ECO:0000256" key="8">
    <source>
        <dbReference type="SAM" id="MobiDB-lite"/>
    </source>
</evidence>
<dbReference type="RefSeq" id="XP_003057820.1">
    <property type="nucleotide sequence ID" value="XM_003057774.1"/>
</dbReference>
<feature type="region of interest" description="Disordered" evidence="8">
    <location>
        <begin position="1"/>
        <end position="40"/>
    </location>
</feature>
<accession>C1MQV3</accession>
<dbReference type="GO" id="GO:0031145">
    <property type="term" value="P:anaphase-promoting complex-dependent catabolic process"/>
    <property type="evidence" value="ECO:0007669"/>
    <property type="project" value="TreeGrafter"/>
</dbReference>
<feature type="compositionally biased region" description="Gly residues" evidence="8">
    <location>
        <begin position="535"/>
        <end position="544"/>
    </location>
</feature>
<dbReference type="PROSITE" id="PS50005">
    <property type="entry name" value="TPR"/>
    <property type="match status" value="2"/>
</dbReference>
<dbReference type="PANTHER" id="PTHR12558">
    <property type="entry name" value="CELL DIVISION CYCLE 16,23,27"/>
    <property type="match status" value="1"/>
</dbReference>
<dbReference type="eggNOG" id="KOG1155">
    <property type="taxonomic scope" value="Eukaryota"/>
</dbReference>
<evidence type="ECO:0000256" key="1">
    <source>
        <dbReference type="ARBA" id="ARBA00022618"/>
    </source>
</evidence>
<evidence type="ECO:0000256" key="5">
    <source>
        <dbReference type="ARBA" id="ARBA00022803"/>
    </source>
</evidence>
<evidence type="ECO:0000259" key="9">
    <source>
        <dbReference type="Pfam" id="PF04049"/>
    </source>
</evidence>
<dbReference type="STRING" id="564608.C1MQV3"/>
<dbReference type="InterPro" id="IPR007192">
    <property type="entry name" value="APC8"/>
</dbReference>
<dbReference type="Gene3D" id="1.25.40.10">
    <property type="entry name" value="Tetratricopeptide repeat domain"/>
    <property type="match status" value="2"/>
</dbReference>
<feature type="compositionally biased region" description="Acidic residues" evidence="8">
    <location>
        <begin position="545"/>
        <end position="556"/>
    </location>
</feature>
<feature type="repeat" description="TPR" evidence="7">
    <location>
        <begin position="333"/>
        <end position="366"/>
    </location>
</feature>
<dbReference type="Pfam" id="PF13428">
    <property type="entry name" value="TPR_14"/>
    <property type="match status" value="1"/>
</dbReference>
<evidence type="ECO:0000256" key="3">
    <source>
        <dbReference type="ARBA" id="ARBA00022776"/>
    </source>
</evidence>
<dbReference type="GO" id="GO:0005680">
    <property type="term" value="C:anaphase-promoting complex"/>
    <property type="evidence" value="ECO:0007669"/>
    <property type="project" value="InterPro"/>
</dbReference>
<feature type="domain" description="Cdc23" evidence="9">
    <location>
        <begin position="44"/>
        <end position="225"/>
    </location>
</feature>
<dbReference type="SMART" id="SM00028">
    <property type="entry name" value="TPR"/>
    <property type="match status" value="7"/>
</dbReference>
<proteinExistence type="predicted"/>
<keyword evidence="11" id="KW-1185">Reference proteome</keyword>
<dbReference type="InterPro" id="IPR019734">
    <property type="entry name" value="TPR_rpt"/>
</dbReference>
<protein>
    <submittedName>
        <fullName evidence="10">Predicted protein</fullName>
    </submittedName>
</protein>
<gene>
    <name evidence="10" type="ORF">MICPUCDRAFT_15779</name>
</gene>
<name>C1MQV3_MICPC</name>
<keyword evidence="2" id="KW-0677">Repeat</keyword>
<dbReference type="GeneID" id="9683258"/>
<sequence length="556" mass="62257">MELETPRSGAKKPSSDATRAGAGGASAGAESRWSGRGTTPETAGDDYILAKAYFDLGEYRRASHQLSENRSSLGRFLRYYALFLAGEKRKNEEALEVGGVGGTGAKDVANKELDPILFDLPIIVEDDHPDSSETCDDPFLHYLHGLCLIEKERKDEAKQALCASVRGYPCNWSAWEALMPLCSTLDEANALPLPTHWTKKWFTAALQLELQDNRKGLQAYAQLVTEIPASAIGVVQMAVGHYNMREFDRAQSIFEDVYRADPYRLEGMDTYSNILYVKESSAKLSYLAHSAVLTDKYRPETCCIVGNYYSLKAQHEKAVVYFSRALRLNWRYLSAWTLMGHEYVEMKNPAAAIDAYRHAVDINPRDYRAWYGLGQTYEILQMPYYALYYYQRATRLRPKDPRMWCAMGQCYESDQLQMTVAAIRCYQRAVTWNDMEGIALAKLAKLHRDSGNAKAAAHYYRLNLVRLENEGADTAEMVEALLYLANFYKKHERYRDAEACCMRLLDFAGPAKQDAKALLREIHNLQNVAAAAAAAGGGAGGGAGEIEEADPPMDTS</sequence>
<evidence type="ECO:0000256" key="4">
    <source>
        <dbReference type="ARBA" id="ARBA00022786"/>
    </source>
</evidence>
<dbReference type="PANTHER" id="PTHR12558:SF10">
    <property type="entry name" value="CELL DIVISION CYCLE PROTEIN 23 HOMOLOG"/>
    <property type="match status" value="1"/>
</dbReference>
<reference evidence="10 11" key="1">
    <citation type="journal article" date="2009" name="Science">
        <title>Green evolution and dynamic adaptations revealed by genomes of the marine picoeukaryotes Micromonas.</title>
        <authorList>
            <person name="Worden A.Z."/>
            <person name="Lee J.H."/>
            <person name="Mock T."/>
            <person name="Rouze P."/>
            <person name="Simmons M.P."/>
            <person name="Aerts A.L."/>
            <person name="Allen A.E."/>
            <person name="Cuvelier M.L."/>
            <person name="Derelle E."/>
            <person name="Everett M.V."/>
            <person name="Foulon E."/>
            <person name="Grimwood J."/>
            <person name="Gundlach H."/>
            <person name="Henrissat B."/>
            <person name="Napoli C."/>
            <person name="McDonald S.M."/>
            <person name="Parker M.S."/>
            <person name="Rombauts S."/>
            <person name="Salamov A."/>
            <person name="Von Dassow P."/>
            <person name="Badger J.H."/>
            <person name="Coutinho P.M."/>
            <person name="Demir E."/>
            <person name="Dubchak I."/>
            <person name="Gentemann C."/>
            <person name="Eikrem W."/>
            <person name="Gready J.E."/>
            <person name="John U."/>
            <person name="Lanier W."/>
            <person name="Lindquist E.A."/>
            <person name="Lucas S."/>
            <person name="Mayer K.F."/>
            <person name="Moreau H."/>
            <person name="Not F."/>
            <person name="Otillar R."/>
            <person name="Panaud O."/>
            <person name="Pangilinan J."/>
            <person name="Paulsen I."/>
            <person name="Piegu B."/>
            <person name="Poliakov A."/>
            <person name="Robbens S."/>
            <person name="Schmutz J."/>
            <person name="Toulza E."/>
            <person name="Wyss T."/>
            <person name="Zelensky A."/>
            <person name="Zhou K."/>
            <person name="Armbrust E.V."/>
            <person name="Bhattacharya D."/>
            <person name="Goodenough U.W."/>
            <person name="Van de Peer Y."/>
            <person name="Grigoriev I.V."/>
        </authorList>
    </citation>
    <scope>NUCLEOTIDE SEQUENCE [LARGE SCALE GENOMIC DNA]</scope>
    <source>
        <strain evidence="10 11">CCMP1545</strain>
    </source>
</reference>
<keyword evidence="4" id="KW-0833">Ubl conjugation pathway</keyword>
<feature type="region of interest" description="Disordered" evidence="8">
    <location>
        <begin position="535"/>
        <end position="556"/>
    </location>
</feature>
<dbReference type="AlphaFoldDB" id="C1MQV3"/>
<feature type="compositionally biased region" description="Low complexity" evidence="8">
    <location>
        <begin position="27"/>
        <end position="37"/>
    </location>
</feature>
<evidence type="ECO:0000256" key="7">
    <source>
        <dbReference type="PROSITE-ProRule" id="PRU00339"/>
    </source>
</evidence>
<feature type="repeat" description="TPR" evidence="7">
    <location>
        <begin position="367"/>
        <end position="400"/>
    </location>
</feature>
<organism evidence="11">
    <name type="scientific">Micromonas pusilla (strain CCMP1545)</name>
    <name type="common">Picoplanktonic green alga</name>
    <dbReference type="NCBI Taxonomy" id="564608"/>
    <lineage>
        <taxon>Eukaryota</taxon>
        <taxon>Viridiplantae</taxon>
        <taxon>Chlorophyta</taxon>
        <taxon>Mamiellophyceae</taxon>
        <taxon>Mamiellales</taxon>
        <taxon>Mamiellaceae</taxon>
        <taxon>Micromonas</taxon>
    </lineage>
</organism>
<dbReference type="EMBL" id="GG663738">
    <property type="protein sequence ID" value="EEH57771.1"/>
    <property type="molecule type" value="Genomic_DNA"/>
</dbReference>
<keyword evidence="5 7" id="KW-0802">TPR repeat</keyword>
<keyword evidence="3" id="KW-0498">Mitosis</keyword>
<dbReference type="GO" id="GO:0051301">
    <property type="term" value="P:cell division"/>
    <property type="evidence" value="ECO:0007669"/>
    <property type="project" value="UniProtKB-KW"/>
</dbReference>